<comment type="similarity">
    <text evidence="1">Belongs to the peptidase C59 family.</text>
</comment>
<evidence type="ECO:0000313" key="7">
    <source>
        <dbReference type="Proteomes" id="UP001341297"/>
    </source>
</evidence>
<dbReference type="AlphaFoldDB" id="A0A0J6HJM3"/>
<reference evidence="4" key="2">
    <citation type="submission" date="2015-10" db="EMBL/GenBank/DDBJ databases">
        <authorList>
            <person name="Gilbert D.G."/>
        </authorList>
    </citation>
    <scope>NUCLEOTIDE SEQUENCE</scope>
    <source>
        <strain evidence="4">GO-13</strain>
    </source>
</reference>
<dbReference type="InterPro" id="IPR052193">
    <property type="entry name" value="Peptidase_C59"/>
</dbReference>
<dbReference type="Proteomes" id="UP000036168">
    <property type="component" value="Unassembled WGS sequence"/>
</dbReference>
<proteinExistence type="inferred from homology"/>
<dbReference type="PANTHER" id="PTHR35527:SF2">
    <property type="entry name" value="HYDROLASE"/>
    <property type="match status" value="1"/>
</dbReference>
<evidence type="ECO:0000313" key="6">
    <source>
        <dbReference type="Proteomes" id="UP000036168"/>
    </source>
</evidence>
<keyword evidence="7" id="KW-1185">Reference proteome</keyword>
<dbReference type="EMBL" id="JARRTL010000006">
    <property type="protein sequence ID" value="MEC0483693.1"/>
    <property type="molecule type" value="Genomic_DNA"/>
</dbReference>
<evidence type="ECO:0000313" key="5">
    <source>
        <dbReference type="EMBL" id="MEC0483693.1"/>
    </source>
</evidence>
<dbReference type="OrthoDB" id="9794717at2"/>
<protein>
    <submittedName>
        <fullName evidence="5">Choloylglycine hydrolase family protein</fullName>
    </submittedName>
</protein>
<gene>
    <name evidence="4" type="ORF">AB447_205380</name>
    <name evidence="5" type="ORF">P8828_02365</name>
</gene>
<sequence>MCTSVTLTTADQVHLLARTMDFTFQLDGEVLLHPRMYQWMSEADGREHRGPYAFIGMGRQFKNALFADGVNEKGLSCAALYFPGYAVYEKEPKDNHDNIAPHEFVTWVLSNCASLEDVKAALSSLAIVEREVKLLGTVTPLHWILSDRSGRSIVVEPAADGIQVHDNPVGVMTNSPEFTWHLTNLRNYIGLRPGQCTAKKLGELTLSAFGEGSGLAGLPGDFTPPSRFVRTAYLKEHMKPVSSETEGVSAAFHILSNMNIPKGIVITEQGEDDYTQYTAAMCSHSGSYYYHHYQNRQIQKVCLFQEDLDRKELKSFPANAEEAIHSLQS</sequence>
<reference evidence="5 7" key="3">
    <citation type="submission" date="2023-03" db="EMBL/GenBank/DDBJ databases">
        <title>Agriculturally important microbes genome sequencing.</title>
        <authorList>
            <person name="Dunlap C."/>
        </authorList>
    </citation>
    <scope>NUCLEOTIDE SEQUENCE [LARGE SCALE GENOMIC DNA]</scope>
    <source>
        <strain evidence="5 7">CBP-3203</strain>
    </source>
</reference>
<name>A0A0J6HJM3_9BACI</name>
<keyword evidence="2 5" id="KW-0378">Hydrolase</keyword>
<accession>A0A0J6HJM3</accession>
<dbReference type="GO" id="GO:0016787">
    <property type="term" value="F:hydrolase activity"/>
    <property type="evidence" value="ECO:0007669"/>
    <property type="project" value="UniProtKB-KW"/>
</dbReference>
<evidence type="ECO:0000313" key="4">
    <source>
        <dbReference type="EMBL" id="KRT90017.1"/>
    </source>
</evidence>
<evidence type="ECO:0000256" key="1">
    <source>
        <dbReference type="ARBA" id="ARBA00006625"/>
    </source>
</evidence>
<dbReference type="STRING" id="1664069.BGLY_4606"/>
<dbReference type="PATRIC" id="fig|1664069.3.peg.2886"/>
<comment type="caution">
    <text evidence="4">The sequence shown here is derived from an EMBL/GenBank/DDBJ whole genome shotgun (WGS) entry which is preliminary data.</text>
</comment>
<dbReference type="InterPro" id="IPR029055">
    <property type="entry name" value="Ntn_hydrolases_N"/>
</dbReference>
<dbReference type="Pfam" id="PF02275">
    <property type="entry name" value="CBAH"/>
    <property type="match status" value="1"/>
</dbReference>
<dbReference type="EMBL" id="LECW02000045">
    <property type="protein sequence ID" value="KRT90017.1"/>
    <property type="molecule type" value="Genomic_DNA"/>
</dbReference>
<dbReference type="InterPro" id="IPR029132">
    <property type="entry name" value="CBAH/NAAA_C"/>
</dbReference>
<evidence type="ECO:0000256" key="2">
    <source>
        <dbReference type="ARBA" id="ARBA00022801"/>
    </source>
</evidence>
<reference evidence="4 6" key="1">
    <citation type="journal article" date="2015" name="Int. J. Syst. Evol. Microbiol.">
        <title>Bacillus glycinifermentans sp. nov., isolated from fermented soybean paste.</title>
        <authorList>
            <person name="Kim S.J."/>
            <person name="Dunlap C.A."/>
            <person name="Kwon S.W."/>
            <person name="Rooney A.P."/>
        </authorList>
    </citation>
    <scope>NUCLEOTIDE SEQUENCE [LARGE SCALE GENOMIC DNA]</scope>
    <source>
        <strain evidence="4 6">GO-13</strain>
    </source>
</reference>
<evidence type="ECO:0000259" key="3">
    <source>
        <dbReference type="Pfam" id="PF02275"/>
    </source>
</evidence>
<dbReference type="Gene3D" id="3.60.60.10">
    <property type="entry name" value="Penicillin V Acylase, Chain A"/>
    <property type="match status" value="1"/>
</dbReference>
<dbReference type="SUPFAM" id="SSF56235">
    <property type="entry name" value="N-terminal nucleophile aminohydrolases (Ntn hydrolases)"/>
    <property type="match status" value="1"/>
</dbReference>
<feature type="domain" description="Choloylglycine hydrolase/NAAA C-terminal" evidence="3">
    <location>
        <begin position="2"/>
        <end position="315"/>
    </location>
</feature>
<dbReference type="RefSeq" id="WP_048406477.1">
    <property type="nucleotide sequence ID" value="NZ_CP023481.1"/>
</dbReference>
<organism evidence="4 6">
    <name type="scientific">Bacillus glycinifermentans</name>
    <dbReference type="NCBI Taxonomy" id="1664069"/>
    <lineage>
        <taxon>Bacteria</taxon>
        <taxon>Bacillati</taxon>
        <taxon>Bacillota</taxon>
        <taxon>Bacilli</taxon>
        <taxon>Bacillales</taxon>
        <taxon>Bacillaceae</taxon>
        <taxon>Bacillus</taxon>
    </lineage>
</organism>
<dbReference type="Proteomes" id="UP001341297">
    <property type="component" value="Unassembled WGS sequence"/>
</dbReference>
<dbReference type="CDD" id="cd00542">
    <property type="entry name" value="Ntn_PVA"/>
    <property type="match status" value="1"/>
</dbReference>
<dbReference type="PANTHER" id="PTHR35527">
    <property type="entry name" value="CHOLOYLGLYCINE HYDROLASE"/>
    <property type="match status" value="1"/>
</dbReference>